<protein>
    <submittedName>
        <fullName evidence="2">Uncharacterized protein</fullName>
    </submittedName>
</protein>
<name>A0A392SVL6_9FABA</name>
<feature type="region of interest" description="Disordered" evidence="1">
    <location>
        <begin position="1"/>
        <end position="35"/>
    </location>
</feature>
<evidence type="ECO:0000313" key="2">
    <source>
        <dbReference type="EMBL" id="MCI52492.1"/>
    </source>
</evidence>
<feature type="non-terminal residue" evidence="2">
    <location>
        <position position="35"/>
    </location>
</feature>
<dbReference type="AlphaFoldDB" id="A0A392SVL6"/>
<keyword evidence="3" id="KW-1185">Reference proteome</keyword>
<proteinExistence type="predicted"/>
<organism evidence="2 3">
    <name type="scientific">Trifolium medium</name>
    <dbReference type="NCBI Taxonomy" id="97028"/>
    <lineage>
        <taxon>Eukaryota</taxon>
        <taxon>Viridiplantae</taxon>
        <taxon>Streptophyta</taxon>
        <taxon>Embryophyta</taxon>
        <taxon>Tracheophyta</taxon>
        <taxon>Spermatophyta</taxon>
        <taxon>Magnoliopsida</taxon>
        <taxon>eudicotyledons</taxon>
        <taxon>Gunneridae</taxon>
        <taxon>Pentapetalae</taxon>
        <taxon>rosids</taxon>
        <taxon>fabids</taxon>
        <taxon>Fabales</taxon>
        <taxon>Fabaceae</taxon>
        <taxon>Papilionoideae</taxon>
        <taxon>50 kb inversion clade</taxon>
        <taxon>NPAAA clade</taxon>
        <taxon>Hologalegina</taxon>
        <taxon>IRL clade</taxon>
        <taxon>Trifolieae</taxon>
        <taxon>Trifolium</taxon>
    </lineage>
</organism>
<sequence length="35" mass="3813">MPQRRRGDSHARGSAQRHSRPTPGKMGVGQESPPC</sequence>
<dbReference type="EMBL" id="LXQA010448073">
    <property type="protein sequence ID" value="MCI52492.1"/>
    <property type="molecule type" value="Genomic_DNA"/>
</dbReference>
<accession>A0A392SVL6</accession>
<feature type="compositionally biased region" description="Basic and acidic residues" evidence="1">
    <location>
        <begin position="1"/>
        <end position="11"/>
    </location>
</feature>
<reference evidence="2 3" key="1">
    <citation type="journal article" date="2018" name="Front. Plant Sci.">
        <title>Red Clover (Trifolium pratense) and Zigzag Clover (T. medium) - A Picture of Genomic Similarities and Differences.</title>
        <authorList>
            <person name="Dluhosova J."/>
            <person name="Istvanek J."/>
            <person name="Nedelnik J."/>
            <person name="Repkova J."/>
        </authorList>
    </citation>
    <scope>NUCLEOTIDE SEQUENCE [LARGE SCALE GENOMIC DNA]</scope>
    <source>
        <strain evidence="3">cv. 10/8</strain>
        <tissue evidence="2">Leaf</tissue>
    </source>
</reference>
<comment type="caution">
    <text evidence="2">The sequence shown here is derived from an EMBL/GenBank/DDBJ whole genome shotgun (WGS) entry which is preliminary data.</text>
</comment>
<dbReference type="Proteomes" id="UP000265520">
    <property type="component" value="Unassembled WGS sequence"/>
</dbReference>
<evidence type="ECO:0000256" key="1">
    <source>
        <dbReference type="SAM" id="MobiDB-lite"/>
    </source>
</evidence>
<evidence type="ECO:0000313" key="3">
    <source>
        <dbReference type="Proteomes" id="UP000265520"/>
    </source>
</evidence>